<sequence>DITGEIAMSPDDPMYLQSSDHPGLHLVSIQLNGSNFLPWRRAVLLALGAKNKLDFINGKLTAPSEDAENYNSWRKADCTVTSWLLTSMSSEIAEGFIYVDSAFQLWEIINQRFGESNAALLFSLQKEIANIKQSTSSVVLYFTKLNRLWDECATLAPLPLCGCAKSKELLEMDSRNKLMQFLMGLNESYDSVSSQILLMDPLPNVNKAYSLVLQEERKRSVHILYPDSTDTTAMAFKTKEFGNRGRDYVQRGRGQNSFAGRGKGSVTRKTKEERAQLVCEHCGYNGHEQKECFKLHGYPDWYKEFKDKTNKGYANQVESTESLPKGIDMASLAQELMKFMGGRQTGNQDSISEGVNFAGNTIDLNFHFALSMFEDIGRSSWILDTGASKHMCTNDLLISDLTLLTKPISVYLPDGTLKQVTHTGK</sequence>
<accession>A0A9N7RCW2</accession>
<evidence type="ECO:0000313" key="3">
    <source>
        <dbReference type="EMBL" id="CAA0823525.1"/>
    </source>
</evidence>
<dbReference type="InterPro" id="IPR001878">
    <property type="entry name" value="Znf_CCHC"/>
</dbReference>
<comment type="caution">
    <text evidence="3">The sequence shown here is derived from an EMBL/GenBank/DDBJ whole genome shotgun (WGS) entry which is preliminary data.</text>
</comment>
<feature type="domain" description="CCHC-type" evidence="2">
    <location>
        <begin position="279"/>
        <end position="292"/>
    </location>
</feature>
<keyword evidence="1" id="KW-0862">Zinc</keyword>
<evidence type="ECO:0000256" key="1">
    <source>
        <dbReference type="PROSITE-ProRule" id="PRU00047"/>
    </source>
</evidence>
<dbReference type="AlphaFoldDB" id="A0A9N7RCW2"/>
<gene>
    <name evidence="3" type="ORF">SHERM_20676</name>
</gene>
<proteinExistence type="predicted"/>
<dbReference type="PANTHER" id="PTHR37610:SF40">
    <property type="entry name" value="OS01G0909600 PROTEIN"/>
    <property type="match status" value="1"/>
</dbReference>
<dbReference type="InterPro" id="IPR029472">
    <property type="entry name" value="Copia-like_N"/>
</dbReference>
<keyword evidence="1" id="KW-0479">Metal-binding</keyword>
<name>A0A9N7RCW2_STRHE</name>
<dbReference type="OrthoDB" id="913824at2759"/>
<dbReference type="PANTHER" id="PTHR37610">
    <property type="entry name" value="CCHC-TYPE DOMAIN-CONTAINING PROTEIN"/>
    <property type="match status" value="1"/>
</dbReference>
<dbReference type="Proteomes" id="UP001153555">
    <property type="component" value="Unassembled WGS sequence"/>
</dbReference>
<evidence type="ECO:0000313" key="4">
    <source>
        <dbReference type="Proteomes" id="UP001153555"/>
    </source>
</evidence>
<dbReference type="EMBL" id="CACSLK010024540">
    <property type="protein sequence ID" value="CAA0823525.1"/>
    <property type="molecule type" value="Genomic_DNA"/>
</dbReference>
<dbReference type="Pfam" id="PF14244">
    <property type="entry name" value="Retrotran_gag_3"/>
    <property type="match status" value="1"/>
</dbReference>
<feature type="non-terminal residue" evidence="3">
    <location>
        <position position="425"/>
    </location>
</feature>
<organism evidence="3 4">
    <name type="scientific">Striga hermonthica</name>
    <name type="common">Purple witchweed</name>
    <name type="synonym">Buchnera hermonthica</name>
    <dbReference type="NCBI Taxonomy" id="68872"/>
    <lineage>
        <taxon>Eukaryota</taxon>
        <taxon>Viridiplantae</taxon>
        <taxon>Streptophyta</taxon>
        <taxon>Embryophyta</taxon>
        <taxon>Tracheophyta</taxon>
        <taxon>Spermatophyta</taxon>
        <taxon>Magnoliopsida</taxon>
        <taxon>eudicotyledons</taxon>
        <taxon>Gunneridae</taxon>
        <taxon>Pentapetalae</taxon>
        <taxon>asterids</taxon>
        <taxon>lamiids</taxon>
        <taxon>Lamiales</taxon>
        <taxon>Orobanchaceae</taxon>
        <taxon>Buchnereae</taxon>
        <taxon>Striga</taxon>
    </lineage>
</organism>
<evidence type="ECO:0000259" key="2">
    <source>
        <dbReference type="PROSITE" id="PS50158"/>
    </source>
</evidence>
<reference evidence="3" key="1">
    <citation type="submission" date="2019-12" db="EMBL/GenBank/DDBJ databases">
        <authorList>
            <person name="Scholes J."/>
        </authorList>
    </citation>
    <scope>NUCLEOTIDE SEQUENCE</scope>
</reference>
<protein>
    <recommendedName>
        <fullName evidence="2">CCHC-type domain-containing protein</fullName>
    </recommendedName>
</protein>
<keyword evidence="4" id="KW-1185">Reference proteome</keyword>
<dbReference type="PROSITE" id="PS50158">
    <property type="entry name" value="ZF_CCHC"/>
    <property type="match status" value="1"/>
</dbReference>
<dbReference type="GO" id="GO:0003676">
    <property type="term" value="F:nucleic acid binding"/>
    <property type="evidence" value="ECO:0007669"/>
    <property type="project" value="InterPro"/>
</dbReference>
<feature type="non-terminal residue" evidence="3">
    <location>
        <position position="1"/>
    </location>
</feature>
<keyword evidence="1" id="KW-0863">Zinc-finger</keyword>
<dbReference type="GO" id="GO:0008270">
    <property type="term" value="F:zinc ion binding"/>
    <property type="evidence" value="ECO:0007669"/>
    <property type="project" value="UniProtKB-KW"/>
</dbReference>